<evidence type="ECO:0000256" key="4">
    <source>
        <dbReference type="HAMAP-Rule" id="MF_01201"/>
    </source>
</evidence>
<dbReference type="InterPro" id="IPR001608">
    <property type="entry name" value="Ala_racemase_N"/>
</dbReference>
<gene>
    <name evidence="8" type="primary">alr</name>
    <name evidence="8" type="ORF">HKW67_07110</name>
</gene>
<dbReference type="InterPro" id="IPR000821">
    <property type="entry name" value="Ala_racemase"/>
</dbReference>
<evidence type="ECO:0000256" key="2">
    <source>
        <dbReference type="ARBA" id="ARBA00022898"/>
    </source>
</evidence>
<dbReference type="InterPro" id="IPR011079">
    <property type="entry name" value="Ala_racemase_C"/>
</dbReference>
<evidence type="ECO:0000256" key="1">
    <source>
        <dbReference type="ARBA" id="ARBA00001933"/>
    </source>
</evidence>
<dbReference type="Pfam" id="PF00842">
    <property type="entry name" value="Ala_racemase_C"/>
    <property type="match status" value="1"/>
</dbReference>
<dbReference type="Gene3D" id="3.20.20.10">
    <property type="entry name" value="Alanine racemase"/>
    <property type="match status" value="1"/>
</dbReference>
<evidence type="ECO:0000256" key="6">
    <source>
        <dbReference type="PIRSR" id="PIRSR600821-52"/>
    </source>
</evidence>
<dbReference type="EMBL" id="CP053085">
    <property type="protein sequence ID" value="QJR35289.1"/>
    <property type="molecule type" value="Genomic_DNA"/>
</dbReference>
<keyword evidence="3 4" id="KW-0413">Isomerase</keyword>
<protein>
    <recommendedName>
        <fullName evidence="4">Alanine racemase</fullName>
        <ecNumber evidence="4">5.1.1.1</ecNumber>
    </recommendedName>
</protein>
<dbReference type="GO" id="GO:0005829">
    <property type="term" value="C:cytosol"/>
    <property type="evidence" value="ECO:0007669"/>
    <property type="project" value="TreeGrafter"/>
</dbReference>
<comment type="catalytic activity">
    <reaction evidence="4">
        <text>L-alanine = D-alanine</text>
        <dbReference type="Rhea" id="RHEA:20249"/>
        <dbReference type="ChEBI" id="CHEBI:57416"/>
        <dbReference type="ChEBI" id="CHEBI:57972"/>
        <dbReference type="EC" id="5.1.1.1"/>
    </reaction>
</comment>
<feature type="domain" description="Alanine racemase C-terminal" evidence="7">
    <location>
        <begin position="248"/>
        <end position="375"/>
    </location>
</feature>
<dbReference type="SUPFAM" id="SSF51419">
    <property type="entry name" value="PLP-binding barrel"/>
    <property type="match status" value="1"/>
</dbReference>
<feature type="modified residue" description="N6-(pyridoxal phosphate)lysine" evidence="4 5">
    <location>
        <position position="41"/>
    </location>
</feature>
<dbReference type="Pfam" id="PF01168">
    <property type="entry name" value="Ala_racemase_N"/>
    <property type="match status" value="1"/>
</dbReference>
<dbReference type="HAMAP" id="MF_01201">
    <property type="entry name" value="Ala_racemase"/>
    <property type="match status" value="1"/>
</dbReference>
<organism evidence="8 9">
    <name type="scientific">Gemmatimonas groenlandica</name>
    <dbReference type="NCBI Taxonomy" id="2732249"/>
    <lineage>
        <taxon>Bacteria</taxon>
        <taxon>Pseudomonadati</taxon>
        <taxon>Gemmatimonadota</taxon>
        <taxon>Gemmatimonadia</taxon>
        <taxon>Gemmatimonadales</taxon>
        <taxon>Gemmatimonadaceae</taxon>
        <taxon>Gemmatimonas</taxon>
    </lineage>
</organism>
<dbReference type="InterPro" id="IPR009006">
    <property type="entry name" value="Ala_racemase/Decarboxylase_C"/>
</dbReference>
<dbReference type="GO" id="GO:0030632">
    <property type="term" value="P:D-alanine biosynthetic process"/>
    <property type="evidence" value="ECO:0007669"/>
    <property type="project" value="UniProtKB-UniRule"/>
</dbReference>
<evidence type="ECO:0000256" key="3">
    <source>
        <dbReference type="ARBA" id="ARBA00023235"/>
    </source>
</evidence>
<dbReference type="PRINTS" id="PR00992">
    <property type="entry name" value="ALARACEMASE"/>
</dbReference>
<dbReference type="GO" id="GO:0030170">
    <property type="term" value="F:pyridoxal phosphate binding"/>
    <property type="evidence" value="ECO:0007669"/>
    <property type="project" value="UniProtKB-UniRule"/>
</dbReference>
<dbReference type="SMART" id="SM01005">
    <property type="entry name" value="Ala_racemase_C"/>
    <property type="match status" value="1"/>
</dbReference>
<dbReference type="NCBIfam" id="TIGR00492">
    <property type="entry name" value="alr"/>
    <property type="match status" value="1"/>
</dbReference>
<dbReference type="KEGG" id="ggr:HKW67_07110"/>
<dbReference type="UniPathway" id="UPA00042">
    <property type="reaction ID" value="UER00497"/>
</dbReference>
<feature type="active site" description="Proton acceptor; specific for D-alanine" evidence="4">
    <location>
        <position position="41"/>
    </location>
</feature>
<proteinExistence type="inferred from homology"/>
<evidence type="ECO:0000259" key="7">
    <source>
        <dbReference type="SMART" id="SM01005"/>
    </source>
</evidence>
<evidence type="ECO:0000256" key="5">
    <source>
        <dbReference type="PIRSR" id="PIRSR600821-50"/>
    </source>
</evidence>
<accession>A0A6M4ING0</accession>
<comment type="pathway">
    <text evidence="4">Amino-acid biosynthesis; D-alanine biosynthesis; D-alanine from L-alanine: step 1/1.</text>
</comment>
<sequence>MTASIYPATDRAWLDVDLEAVRHNVRQLRARAGVPLIVMVKANAYGVGAAMVSRALGVPFDRTPAAPDAPWGLGVASLDEAAELRDAGCRGRILCLTPLLASELPRAHALGVRPALHRVPDIRAWADAGQGGELRPYHLSIDTGMARAGVRWDQVEELRDVLRAHPPEGVFTHFHSADEDIDSRDEQDARFVDAMLALGDALPPAVLRHSDNSAGIASRTRLSPGSLARPGIAVYAGMFSELLGLRQVVHLRARVIDLREVAPGETVSYGATWTAARPSRIATISAGYADGYRRQLSNRGEVLIGGVRCPVAGRVTMDMIMVDVTDVPCAVGDIATLIGTDGVATISTEQVAELADLSPYELLVGLPLRVPSRPLLPSPS</sequence>
<evidence type="ECO:0000313" key="8">
    <source>
        <dbReference type="EMBL" id="QJR35289.1"/>
    </source>
</evidence>
<dbReference type="SUPFAM" id="SSF50621">
    <property type="entry name" value="Alanine racemase C-terminal domain-like"/>
    <property type="match status" value="1"/>
</dbReference>
<dbReference type="RefSeq" id="WP_171224718.1">
    <property type="nucleotide sequence ID" value="NZ_CP053085.1"/>
</dbReference>
<dbReference type="CDD" id="cd00430">
    <property type="entry name" value="PLPDE_III_AR"/>
    <property type="match status" value="1"/>
</dbReference>
<dbReference type="Proteomes" id="UP000500938">
    <property type="component" value="Chromosome"/>
</dbReference>
<comment type="function">
    <text evidence="4">Catalyzes the interconversion of L-alanine and D-alanine. May also act on other amino acids.</text>
</comment>
<feature type="binding site" evidence="4 6">
    <location>
        <position position="317"/>
    </location>
    <ligand>
        <name>substrate</name>
    </ligand>
</feature>
<dbReference type="InterPro" id="IPR029066">
    <property type="entry name" value="PLP-binding_barrel"/>
</dbReference>
<comment type="cofactor">
    <cofactor evidence="1 4 5">
        <name>pyridoxal 5'-phosphate</name>
        <dbReference type="ChEBI" id="CHEBI:597326"/>
    </cofactor>
</comment>
<evidence type="ECO:0000313" key="9">
    <source>
        <dbReference type="Proteomes" id="UP000500938"/>
    </source>
</evidence>
<keyword evidence="9" id="KW-1185">Reference proteome</keyword>
<dbReference type="PANTHER" id="PTHR30511">
    <property type="entry name" value="ALANINE RACEMASE"/>
    <property type="match status" value="1"/>
</dbReference>
<dbReference type="Gene3D" id="2.40.37.10">
    <property type="entry name" value="Lyase, Ornithine Decarboxylase, Chain A, domain 1"/>
    <property type="match status" value="1"/>
</dbReference>
<keyword evidence="2 4" id="KW-0663">Pyridoxal phosphate</keyword>
<dbReference type="PANTHER" id="PTHR30511:SF0">
    <property type="entry name" value="ALANINE RACEMASE, CATABOLIC-RELATED"/>
    <property type="match status" value="1"/>
</dbReference>
<comment type="similarity">
    <text evidence="4">Belongs to the alanine racemase family.</text>
</comment>
<dbReference type="GO" id="GO:0008784">
    <property type="term" value="F:alanine racemase activity"/>
    <property type="evidence" value="ECO:0007669"/>
    <property type="project" value="UniProtKB-UniRule"/>
</dbReference>
<feature type="active site" description="Proton acceptor; specific for L-alanine" evidence="4">
    <location>
        <position position="269"/>
    </location>
</feature>
<dbReference type="AlphaFoldDB" id="A0A6M4ING0"/>
<name>A0A6M4ING0_9BACT</name>
<dbReference type="EC" id="5.1.1.1" evidence="4"/>
<reference evidence="8 9" key="1">
    <citation type="submission" date="2020-05" db="EMBL/GenBank/DDBJ databases">
        <title>Complete genome sequence of Gemmatimonas greenlandica TET16.</title>
        <authorList>
            <person name="Zeng Y."/>
        </authorList>
    </citation>
    <scope>NUCLEOTIDE SEQUENCE [LARGE SCALE GENOMIC DNA]</scope>
    <source>
        <strain evidence="8 9">TET16</strain>
    </source>
</reference>
<feature type="binding site" evidence="4 6">
    <location>
        <position position="147"/>
    </location>
    <ligand>
        <name>substrate</name>
    </ligand>
</feature>